<dbReference type="EMBL" id="CSAE01000019">
    <property type="protein sequence ID" value="COV02780.1"/>
    <property type="molecule type" value="Genomic_DNA"/>
</dbReference>
<proteinExistence type="predicted"/>
<protein>
    <submittedName>
        <fullName evidence="1">Uncharacterized protein</fullName>
    </submittedName>
</protein>
<dbReference type="AlphaFoldDB" id="A0A0U0QKX5"/>
<accession>A0A0U0QKX5</accession>
<gene>
    <name evidence="1" type="ORF">ERS007703_00322</name>
</gene>
<organism evidence="1 2">
    <name type="scientific">Mycobacterium tuberculosis</name>
    <dbReference type="NCBI Taxonomy" id="1773"/>
    <lineage>
        <taxon>Bacteria</taxon>
        <taxon>Bacillati</taxon>
        <taxon>Actinomycetota</taxon>
        <taxon>Actinomycetes</taxon>
        <taxon>Mycobacteriales</taxon>
        <taxon>Mycobacteriaceae</taxon>
        <taxon>Mycobacterium</taxon>
        <taxon>Mycobacterium tuberculosis complex</taxon>
    </lineage>
</organism>
<dbReference type="Proteomes" id="UP000038802">
    <property type="component" value="Unassembled WGS sequence"/>
</dbReference>
<reference evidence="2" key="1">
    <citation type="submission" date="2015-03" db="EMBL/GenBank/DDBJ databases">
        <authorList>
            <consortium name="Pathogen Informatics"/>
        </authorList>
    </citation>
    <scope>NUCLEOTIDE SEQUENCE [LARGE SCALE GENOMIC DNA]</scope>
    <source>
        <strain evidence="2">K00500041</strain>
    </source>
</reference>
<name>A0A0U0QKX5_MYCTX</name>
<sequence>MSSRTSSGTASRSICAFLRKMAMRVSSSGGCTSVISPHSKRVLSRSSRVASCLGGRSDEMTICLLALCKVLKVWKNSS</sequence>
<evidence type="ECO:0000313" key="2">
    <source>
        <dbReference type="Proteomes" id="UP000038802"/>
    </source>
</evidence>
<evidence type="ECO:0000313" key="1">
    <source>
        <dbReference type="EMBL" id="COV02780.1"/>
    </source>
</evidence>